<organism evidence="4 5">
    <name type="scientific">Tenggerimyces flavus</name>
    <dbReference type="NCBI Taxonomy" id="1708749"/>
    <lineage>
        <taxon>Bacteria</taxon>
        <taxon>Bacillati</taxon>
        <taxon>Actinomycetota</taxon>
        <taxon>Actinomycetes</taxon>
        <taxon>Propionibacteriales</taxon>
        <taxon>Nocardioidaceae</taxon>
        <taxon>Tenggerimyces</taxon>
    </lineage>
</organism>
<dbReference type="Gene3D" id="3.30.2400.10">
    <property type="entry name" value="Major capsid protein gp5"/>
    <property type="match status" value="1"/>
</dbReference>
<comment type="caution">
    <text evidence="4">The sequence shown here is derived from an EMBL/GenBank/DDBJ whole genome shotgun (WGS) entry which is preliminary data.</text>
</comment>
<dbReference type="EMBL" id="JBHRZH010000044">
    <property type="protein sequence ID" value="MFC3765939.1"/>
    <property type="molecule type" value="Genomic_DNA"/>
</dbReference>
<keyword evidence="5" id="KW-1185">Reference proteome</keyword>
<comment type="subcellular location">
    <subcellularLocation>
        <location evidence="1">Virion</location>
    </subcellularLocation>
</comment>
<dbReference type="SUPFAM" id="SSF56563">
    <property type="entry name" value="Major capsid protein gp5"/>
    <property type="match status" value="1"/>
</dbReference>
<dbReference type="InterPro" id="IPR024455">
    <property type="entry name" value="Phage_capsid"/>
</dbReference>
<accession>A0ABV7YPH6</accession>
<dbReference type="InterPro" id="IPR054612">
    <property type="entry name" value="Phage_capsid-like_C"/>
</dbReference>
<proteinExistence type="predicted"/>
<feature type="domain" description="Phage capsid-like C-terminal" evidence="3">
    <location>
        <begin position="197"/>
        <end position="459"/>
    </location>
</feature>
<evidence type="ECO:0000256" key="2">
    <source>
        <dbReference type="SAM" id="Coils"/>
    </source>
</evidence>
<name>A0ABV7YPH6_9ACTN</name>
<protein>
    <submittedName>
        <fullName evidence="4">Phage major capsid protein</fullName>
    </submittedName>
</protein>
<evidence type="ECO:0000259" key="3">
    <source>
        <dbReference type="Pfam" id="PF05065"/>
    </source>
</evidence>
<dbReference type="Proteomes" id="UP001595699">
    <property type="component" value="Unassembled WGS sequence"/>
</dbReference>
<evidence type="ECO:0000313" key="5">
    <source>
        <dbReference type="Proteomes" id="UP001595699"/>
    </source>
</evidence>
<evidence type="ECO:0000256" key="1">
    <source>
        <dbReference type="ARBA" id="ARBA00004328"/>
    </source>
</evidence>
<reference evidence="5" key="1">
    <citation type="journal article" date="2019" name="Int. J. Syst. Evol. Microbiol.">
        <title>The Global Catalogue of Microorganisms (GCM) 10K type strain sequencing project: providing services to taxonomists for standard genome sequencing and annotation.</title>
        <authorList>
            <consortium name="The Broad Institute Genomics Platform"/>
            <consortium name="The Broad Institute Genome Sequencing Center for Infectious Disease"/>
            <person name="Wu L."/>
            <person name="Ma J."/>
        </authorList>
    </citation>
    <scope>NUCLEOTIDE SEQUENCE [LARGE SCALE GENOMIC DNA]</scope>
    <source>
        <strain evidence="5">CGMCC 4.7241</strain>
    </source>
</reference>
<feature type="coiled-coil region" evidence="2">
    <location>
        <begin position="1"/>
        <end position="28"/>
    </location>
</feature>
<keyword evidence="2" id="KW-0175">Coiled coil</keyword>
<evidence type="ECO:0000313" key="4">
    <source>
        <dbReference type="EMBL" id="MFC3765939.1"/>
    </source>
</evidence>
<dbReference type="NCBIfam" id="TIGR01554">
    <property type="entry name" value="major_cap_HK97"/>
    <property type="match status" value="1"/>
</dbReference>
<dbReference type="Pfam" id="PF05065">
    <property type="entry name" value="Phage_capsid"/>
    <property type="match status" value="1"/>
</dbReference>
<sequence>MDQILAAKAEQEDELKTLRAQLAEAGTKGHAERADNLKRAIARRELAIGMLDEEAKVRAMIDGGRTGGESGAEPGAKDGLAPAVTGVLEQAKRRLDAEFKGAKLPDHAAAKAASLLGQGTTAEQTLAARWVTAAGDPEYAKAFGKLLVDPARGHLTWTPREADAYRTAKAVQAEMKAGSLTGNSELLPLNLDPTIRLTSAGSINPLRRIAGVFTTISNTWQGVTSAGVTAEWKGEGAQMTDAAPGTDPAPIPVHLGDAWVPFSYEVGQDAAPAGFSNAIADLLMDAADQLQNTAYTTGTGTGQPTGIITSLVAGAASVVVGTEAFPNADVYATQNALPPRFQANAQWCANLAIINLMSQKETTAGARLFPEISDGRLLNRPLNELSNMDGVINAAAENYTLLYGDFQRGFAIVDRAGTSVELVQNVVGVDGRPTGQRGVVMWFRTGSNVVVQNAFRLLNAT</sequence>
<gene>
    <name evidence="4" type="ORF">ACFOUW_34245</name>
</gene>